<evidence type="ECO:0000256" key="6">
    <source>
        <dbReference type="ARBA" id="ARBA00022801"/>
    </source>
</evidence>
<dbReference type="Proteomes" id="UP001642464">
    <property type="component" value="Unassembled WGS sequence"/>
</dbReference>
<sequence>MAHAAPDPFNKPSKAAPASSPATEQTSRVAVVADQRDVARLLASQAKAALGVSPVVLTFDEADDLFAIRPDLVLVAADDDGTRWRLLAEEFEGVFRLALASFTPTVDDAAEAMRLGMSDLLVLDAPKRELARRIGVMVTRAPRRRGPAPKPLTLTPTPTNASDVVDTDLVTVRAEFGVLARLELDVESLLRTTLEYVLHKIGPTNAAVFLPTAGDEFTLGAYVNYDCPKDCVDMLLDHVAASVAPAIESDPTLRVHRGDDALDELMGEHAAWLTGCEAVTFAAEHDGEMLAAVALFRDDRDPFDATTLRRLGVIGDIMAQQLARIIRVHHRHIPMDQWEENEGHSDEPPMGLSVDLSISRDACSAFDPSKRAWLIGHTARISEQLDLEGELRVRIVGDSEMAAAHERHLGDPTTTDVLTFDLADGAAARGAPVDADLMVCIDEAGRRARQHGHTLERELLLYVVHGLLHCLGHDDHDEASYQRMH</sequence>
<keyword evidence="4" id="KW-0479">Metal-binding</keyword>
<dbReference type="NCBIfam" id="TIGR00043">
    <property type="entry name" value="rRNA maturation RNase YbeY"/>
    <property type="match status" value="1"/>
</dbReference>
<dbReference type="Gene3D" id="3.40.390.30">
    <property type="entry name" value="Metalloproteases ('zincins'), catalytic domain"/>
    <property type="match status" value="1"/>
</dbReference>
<evidence type="ECO:0000256" key="8">
    <source>
        <dbReference type="SAM" id="MobiDB-lite"/>
    </source>
</evidence>
<dbReference type="SUPFAM" id="SSF55486">
    <property type="entry name" value="Metalloproteases ('zincins'), catalytic domain"/>
    <property type="match status" value="1"/>
</dbReference>
<dbReference type="Pfam" id="PF02130">
    <property type="entry name" value="YbeY"/>
    <property type="match status" value="1"/>
</dbReference>
<feature type="non-terminal residue" evidence="9">
    <location>
        <position position="485"/>
    </location>
</feature>
<comment type="cofactor">
    <cofactor evidence="1">
        <name>Zn(2+)</name>
        <dbReference type="ChEBI" id="CHEBI:29105"/>
    </cofactor>
</comment>
<evidence type="ECO:0000256" key="5">
    <source>
        <dbReference type="ARBA" id="ARBA00022759"/>
    </source>
</evidence>
<dbReference type="EMBL" id="CAXAMM010020982">
    <property type="protein sequence ID" value="CAK9049030.1"/>
    <property type="molecule type" value="Genomic_DNA"/>
</dbReference>
<protein>
    <submittedName>
        <fullName evidence="9">Endoribonuclease YbeY</fullName>
    </submittedName>
</protein>
<evidence type="ECO:0000313" key="9">
    <source>
        <dbReference type="EMBL" id="CAK9049030.1"/>
    </source>
</evidence>
<organism evidence="9 10">
    <name type="scientific">Durusdinium trenchii</name>
    <dbReference type="NCBI Taxonomy" id="1381693"/>
    <lineage>
        <taxon>Eukaryota</taxon>
        <taxon>Sar</taxon>
        <taxon>Alveolata</taxon>
        <taxon>Dinophyceae</taxon>
        <taxon>Suessiales</taxon>
        <taxon>Symbiodiniaceae</taxon>
        <taxon>Durusdinium</taxon>
    </lineage>
</organism>
<evidence type="ECO:0000256" key="2">
    <source>
        <dbReference type="ARBA" id="ARBA00010875"/>
    </source>
</evidence>
<name>A0ABP0MC18_9DINO</name>
<evidence type="ECO:0000256" key="1">
    <source>
        <dbReference type="ARBA" id="ARBA00001947"/>
    </source>
</evidence>
<proteinExistence type="inferred from homology"/>
<dbReference type="InterPro" id="IPR023091">
    <property type="entry name" value="MetalPrtase_cat_dom_sf_prd"/>
</dbReference>
<gene>
    <name evidence="9" type="ORF">SCF082_LOCUS27229</name>
</gene>
<feature type="compositionally biased region" description="Low complexity" evidence="8">
    <location>
        <begin position="11"/>
        <end position="28"/>
    </location>
</feature>
<keyword evidence="7" id="KW-0862">Zinc</keyword>
<comment type="caution">
    <text evidence="9">The sequence shown here is derived from an EMBL/GenBank/DDBJ whole genome shotgun (WGS) entry which is preliminary data.</text>
</comment>
<evidence type="ECO:0000256" key="3">
    <source>
        <dbReference type="ARBA" id="ARBA00022722"/>
    </source>
</evidence>
<evidence type="ECO:0000256" key="4">
    <source>
        <dbReference type="ARBA" id="ARBA00022723"/>
    </source>
</evidence>
<keyword evidence="5" id="KW-0255">Endonuclease</keyword>
<keyword evidence="3" id="KW-0540">Nuclease</keyword>
<keyword evidence="6" id="KW-0378">Hydrolase</keyword>
<comment type="similarity">
    <text evidence="2">Belongs to the endoribonuclease YbeY family.</text>
</comment>
<dbReference type="InterPro" id="IPR002036">
    <property type="entry name" value="YbeY"/>
</dbReference>
<evidence type="ECO:0000313" key="10">
    <source>
        <dbReference type="Proteomes" id="UP001642464"/>
    </source>
</evidence>
<reference evidence="9 10" key="1">
    <citation type="submission" date="2024-02" db="EMBL/GenBank/DDBJ databases">
        <authorList>
            <person name="Chen Y."/>
            <person name="Shah S."/>
            <person name="Dougan E. K."/>
            <person name="Thang M."/>
            <person name="Chan C."/>
        </authorList>
    </citation>
    <scope>NUCLEOTIDE SEQUENCE [LARGE SCALE GENOMIC DNA]</scope>
</reference>
<accession>A0ABP0MC18</accession>
<keyword evidence="10" id="KW-1185">Reference proteome</keyword>
<evidence type="ECO:0000256" key="7">
    <source>
        <dbReference type="ARBA" id="ARBA00022833"/>
    </source>
</evidence>
<feature type="region of interest" description="Disordered" evidence="8">
    <location>
        <begin position="1"/>
        <end position="28"/>
    </location>
</feature>